<evidence type="ECO:0000313" key="2">
    <source>
        <dbReference type="EMBL" id="MBB6069817.1"/>
    </source>
</evidence>
<accession>A0A841GMG9</accession>
<keyword evidence="3" id="KW-1185">Reference proteome</keyword>
<comment type="caution">
    <text evidence="2">The sequence shown here is derived from an EMBL/GenBank/DDBJ whole genome shotgun (WGS) entry which is preliminary data.</text>
</comment>
<proteinExistence type="predicted"/>
<organism evidence="2 3">
    <name type="scientific">Longimicrobium terrae</name>
    <dbReference type="NCBI Taxonomy" id="1639882"/>
    <lineage>
        <taxon>Bacteria</taxon>
        <taxon>Pseudomonadati</taxon>
        <taxon>Gemmatimonadota</taxon>
        <taxon>Longimicrobiia</taxon>
        <taxon>Longimicrobiales</taxon>
        <taxon>Longimicrobiaceae</taxon>
        <taxon>Longimicrobium</taxon>
    </lineage>
</organism>
<feature type="transmembrane region" description="Helical" evidence="1">
    <location>
        <begin position="36"/>
        <end position="56"/>
    </location>
</feature>
<sequence length="419" mass="45689">MPRTPVPEISLEQAIGAENVPRPVAPRAARRWPARVGIACLLLCIAIVAGLLMLPAPEIPIPDHIPSPGEPTVMVTAGARYRAGGVRRFFLGNGYRELWSVPVRAEVLNLAGFAGGLTPLRRGGGNQTRNLHLTGADGREYVFRSLEKDQTGTLGWVGRHTVGGIRQDQVGALHPAGALIASALQDAAGVAHPSPRLAVLPAHPRLGEHGEAFAGLLGSIEEYPNDGFGGASRVSGTDKVLEDLRTNPGHAVDAPAYLRARLMDVYLGDWDRHEGQWRWALRETADGPRWTAIARDRDYALADYRGVLPWMARFVDPKIVRFDAEYRDLAGLLVSARDLDRQFLCALPAAEWDLAAAELRGRLTDAAIANAVRSAPAEYHELRGARIESLLRARRDRLPQAARDYRHILHATHCGSDSR</sequence>
<evidence type="ECO:0000313" key="3">
    <source>
        <dbReference type="Proteomes" id="UP000582837"/>
    </source>
</evidence>
<dbReference type="EMBL" id="JACHIA010000003">
    <property type="protein sequence ID" value="MBB6069817.1"/>
    <property type="molecule type" value="Genomic_DNA"/>
</dbReference>
<dbReference type="Proteomes" id="UP000582837">
    <property type="component" value="Unassembled WGS sequence"/>
</dbReference>
<gene>
    <name evidence="2" type="ORF">HNQ61_001434</name>
</gene>
<evidence type="ECO:0000256" key="1">
    <source>
        <dbReference type="SAM" id="Phobius"/>
    </source>
</evidence>
<keyword evidence="1" id="KW-0812">Transmembrane</keyword>
<name>A0A841GMG9_9BACT</name>
<dbReference type="AlphaFoldDB" id="A0A841GMG9"/>
<protein>
    <submittedName>
        <fullName evidence="2">Uncharacterized protein</fullName>
    </submittedName>
</protein>
<reference evidence="2 3" key="1">
    <citation type="submission" date="2020-08" db="EMBL/GenBank/DDBJ databases">
        <title>Genomic Encyclopedia of Type Strains, Phase IV (KMG-IV): sequencing the most valuable type-strain genomes for metagenomic binning, comparative biology and taxonomic classification.</title>
        <authorList>
            <person name="Goeker M."/>
        </authorList>
    </citation>
    <scope>NUCLEOTIDE SEQUENCE [LARGE SCALE GENOMIC DNA]</scope>
    <source>
        <strain evidence="2 3">DSM 29007</strain>
    </source>
</reference>
<keyword evidence="1" id="KW-0472">Membrane</keyword>
<dbReference type="RefSeq" id="WP_170036052.1">
    <property type="nucleotide sequence ID" value="NZ_JABDTL010000002.1"/>
</dbReference>
<keyword evidence="1" id="KW-1133">Transmembrane helix</keyword>